<evidence type="ECO:0000313" key="1">
    <source>
        <dbReference type="EMBL" id="KWV88514.1"/>
    </source>
</evidence>
<proteinExistence type="predicted"/>
<sequence>MLGHGEPFTVHGAVHHGQAAETVRYDDFLQRHFLDQPDLVPGSAQALDALAQALGKALFGDGTHILAGARVFERMLLVTGHLPVHIQAPAGGQHHIAESLLGHGLLDATIEMRAAGNILQAIEGNTAGKTGFDQADIVAISALFECGYQRGGVTVAPYQR</sequence>
<dbReference type="AlphaFoldDB" id="A0A120G8A7"/>
<evidence type="ECO:0000313" key="2">
    <source>
        <dbReference type="Proteomes" id="UP000061348"/>
    </source>
</evidence>
<dbReference type="Proteomes" id="UP000061348">
    <property type="component" value="Unassembled WGS sequence"/>
</dbReference>
<name>A0A120G8A7_PSEFL</name>
<gene>
    <name evidence="1" type="ORF">PFLmoz3_01409</name>
</gene>
<accession>A0A120G8A7</accession>
<protein>
    <submittedName>
        <fullName evidence="1">Uncharacterized protein</fullName>
    </submittedName>
</protein>
<comment type="caution">
    <text evidence="1">The sequence shown here is derived from an EMBL/GenBank/DDBJ whole genome shotgun (WGS) entry which is preliminary data.</text>
</comment>
<reference evidence="1 2" key="1">
    <citation type="submission" date="2015-05" db="EMBL/GenBank/DDBJ databases">
        <title>A genomic and transcriptomic approach to investigate the blue pigment phenotype in Pseudomonas fluorescens.</title>
        <authorList>
            <person name="Andreani N.A."/>
            <person name="Cardazzo B."/>
        </authorList>
    </citation>
    <scope>NUCLEOTIDE SEQUENCE [LARGE SCALE GENOMIC DNA]</scope>
    <source>
        <strain evidence="1 2">Ps_22</strain>
    </source>
</reference>
<dbReference type="EMBL" id="LCYA01000052">
    <property type="protein sequence ID" value="KWV88514.1"/>
    <property type="molecule type" value="Genomic_DNA"/>
</dbReference>
<organism evidence="1 2">
    <name type="scientific">Pseudomonas fluorescens</name>
    <dbReference type="NCBI Taxonomy" id="294"/>
    <lineage>
        <taxon>Bacteria</taxon>
        <taxon>Pseudomonadati</taxon>
        <taxon>Pseudomonadota</taxon>
        <taxon>Gammaproteobacteria</taxon>
        <taxon>Pseudomonadales</taxon>
        <taxon>Pseudomonadaceae</taxon>
        <taxon>Pseudomonas</taxon>
    </lineage>
</organism>